<keyword evidence="4" id="KW-0732">Signal</keyword>
<evidence type="ECO:0000313" key="7">
    <source>
        <dbReference type="Proteomes" id="UP000557717"/>
    </source>
</evidence>
<name>A0A840V8I6_9BACT</name>
<keyword evidence="1" id="KW-0479">Metal-binding</keyword>
<dbReference type="PROSITE" id="PS50222">
    <property type="entry name" value="EF_HAND_2"/>
    <property type="match status" value="1"/>
</dbReference>
<dbReference type="CDD" id="cd00051">
    <property type="entry name" value="EFh"/>
    <property type="match status" value="2"/>
</dbReference>
<dbReference type="Pfam" id="PF13202">
    <property type="entry name" value="EF-hand_5"/>
    <property type="match status" value="3"/>
</dbReference>
<organism evidence="6 7">
    <name type="scientific">Haloferula luteola</name>
    <dbReference type="NCBI Taxonomy" id="595692"/>
    <lineage>
        <taxon>Bacteria</taxon>
        <taxon>Pseudomonadati</taxon>
        <taxon>Verrucomicrobiota</taxon>
        <taxon>Verrucomicrobiia</taxon>
        <taxon>Verrucomicrobiales</taxon>
        <taxon>Verrucomicrobiaceae</taxon>
        <taxon>Haloferula</taxon>
    </lineage>
</organism>
<feature type="domain" description="EF-hand" evidence="5">
    <location>
        <begin position="65"/>
        <end position="100"/>
    </location>
</feature>
<dbReference type="PANTHER" id="PTHR10891">
    <property type="entry name" value="EF-HAND CALCIUM-BINDING DOMAIN CONTAINING PROTEIN"/>
    <property type="match status" value="1"/>
</dbReference>
<evidence type="ECO:0000256" key="4">
    <source>
        <dbReference type="SAM" id="SignalP"/>
    </source>
</evidence>
<gene>
    <name evidence="6" type="ORF">HNR46_003623</name>
</gene>
<dbReference type="EMBL" id="JACHFD010000025">
    <property type="protein sequence ID" value="MBB5353366.1"/>
    <property type="molecule type" value="Genomic_DNA"/>
</dbReference>
<keyword evidence="7" id="KW-1185">Reference proteome</keyword>
<dbReference type="GO" id="GO:0005509">
    <property type="term" value="F:calcium ion binding"/>
    <property type="evidence" value="ECO:0007669"/>
    <property type="project" value="InterPro"/>
</dbReference>
<feature type="signal peptide" evidence="4">
    <location>
        <begin position="1"/>
        <end position="22"/>
    </location>
</feature>
<evidence type="ECO:0000256" key="2">
    <source>
        <dbReference type="ARBA" id="ARBA00022737"/>
    </source>
</evidence>
<comment type="caution">
    <text evidence="6">The sequence shown here is derived from an EMBL/GenBank/DDBJ whole genome shotgun (WGS) entry which is preliminary data.</text>
</comment>
<feature type="compositionally biased region" description="Basic and acidic residues" evidence="3">
    <location>
        <begin position="42"/>
        <end position="58"/>
    </location>
</feature>
<feature type="region of interest" description="Disordered" evidence="3">
    <location>
        <begin position="22"/>
        <end position="58"/>
    </location>
</feature>
<dbReference type="AlphaFoldDB" id="A0A840V8I6"/>
<protein>
    <submittedName>
        <fullName evidence="6">Ca2+-binding EF-hand superfamily protein</fullName>
    </submittedName>
</protein>
<proteinExistence type="predicted"/>
<evidence type="ECO:0000313" key="6">
    <source>
        <dbReference type="EMBL" id="MBB5353366.1"/>
    </source>
</evidence>
<accession>A0A840V8I6</accession>
<dbReference type="InterPro" id="IPR002048">
    <property type="entry name" value="EF_hand_dom"/>
</dbReference>
<feature type="chain" id="PRO_5032904182" evidence="4">
    <location>
        <begin position="23"/>
        <end position="166"/>
    </location>
</feature>
<dbReference type="RefSeq" id="WP_184021174.1">
    <property type="nucleotide sequence ID" value="NZ_JACHFD010000025.1"/>
</dbReference>
<keyword evidence="2" id="KW-0677">Repeat</keyword>
<dbReference type="SMART" id="SM00054">
    <property type="entry name" value="EFh"/>
    <property type="match status" value="3"/>
</dbReference>
<evidence type="ECO:0000259" key="5">
    <source>
        <dbReference type="PROSITE" id="PS50222"/>
    </source>
</evidence>
<evidence type="ECO:0000256" key="1">
    <source>
        <dbReference type="ARBA" id="ARBA00022723"/>
    </source>
</evidence>
<feature type="region of interest" description="Disordered" evidence="3">
    <location>
        <begin position="109"/>
        <end position="166"/>
    </location>
</feature>
<reference evidence="6 7" key="1">
    <citation type="submission" date="2020-08" db="EMBL/GenBank/DDBJ databases">
        <title>Genomic Encyclopedia of Type Strains, Phase IV (KMG-IV): sequencing the most valuable type-strain genomes for metagenomic binning, comparative biology and taxonomic classification.</title>
        <authorList>
            <person name="Goeker M."/>
        </authorList>
    </citation>
    <scope>NUCLEOTIDE SEQUENCE [LARGE SCALE GENOMIC DNA]</scope>
    <source>
        <strain evidence="6 7">YC6886</strain>
    </source>
</reference>
<dbReference type="InterPro" id="IPR039647">
    <property type="entry name" value="EF_hand_pair_protein_CML-like"/>
</dbReference>
<feature type="compositionally biased region" description="Basic and acidic residues" evidence="3">
    <location>
        <begin position="109"/>
        <end position="124"/>
    </location>
</feature>
<evidence type="ECO:0000256" key="3">
    <source>
        <dbReference type="SAM" id="MobiDB-lite"/>
    </source>
</evidence>
<sequence length="166" mass="17968">MKTIHLLSTLALFSASASLLHAQEGPPEGKGNRGPRNLPPELIKKYDTDGDGKLSKEESTAMREEMKAKREALVKKYDTDGDGKLSPEERTAMRTALKAQYDAILEKYDADGDGKLSPEERKAAADAGEELPMAVGMDGPRGPRGEGRQRPNRQGPPPAPEEEAGE</sequence>
<dbReference type="Gene3D" id="1.10.238.10">
    <property type="entry name" value="EF-hand"/>
    <property type="match status" value="3"/>
</dbReference>
<dbReference type="InterPro" id="IPR011992">
    <property type="entry name" value="EF-hand-dom_pair"/>
</dbReference>
<dbReference type="Proteomes" id="UP000557717">
    <property type="component" value="Unassembled WGS sequence"/>
</dbReference>
<dbReference type="SUPFAM" id="SSF47473">
    <property type="entry name" value="EF-hand"/>
    <property type="match status" value="1"/>
</dbReference>